<dbReference type="RefSeq" id="WP_112058278.1">
    <property type="nucleotide sequence ID" value="NZ_UAWL01000006.1"/>
</dbReference>
<dbReference type="GO" id="GO:0005525">
    <property type="term" value="F:GTP binding"/>
    <property type="evidence" value="ECO:0007669"/>
    <property type="project" value="UniProtKB-KW"/>
</dbReference>
<sequence length="722" mass="81397">MQKITAVLVGQPNVGKSSLLNAISGSNFKVGNFSGVTISKSQATFIYKDIEFTIIDLPGTYSLNDYSPEEKITKDFLQTRQYDVIINVVDSTNLERNLSLSAQILDLSAKTILALNMIDEAQKEQIHIDIHKLNTILGIPCIPISADKHSNISALLDEIIITHNKPFCEPRRIYSDILESQISSIEQFLLQKSFYELNTYPSQDNALSMRQIAILLLKLDPNLYEYIHNKPCYSQVTHKVNATITHIEQAYGGCNMRAIFFDDAFSFGHGVAQEVVHYPKNLMQNTHKIDSILLDKYWGIPIFLFLMFVLFELTFVVGGWVKDHIEEGFGALGEILRESIPSADFASLLCDGIIGGVGTILAFLPLIIVLYLGIALLEGTGYMARVAFLLDGLFHKFGLHGKSFIPLVAGFGCSVPAYMAARTLKNPNERLITLFVIGFMSCSARLPIYVLFVGAFCPQQYAGLALFGIYFLGTIVTLLMAKFLKLTIFRGYEEPFVMEMPKYRLPNWRTIWFGIYSKVLMFLKKAGGFILLGSMLIWFASQYPKNPALQQEYDTRIQAVQNSNLDDVKKQQEIWFLTNEHNEQFLKQTYSGRIGQAIMPFFAPMDFDWRLSISLVAGFAAKEVVVSTLGILYALGDETDEHSLSLQKNLKDTISLSSAVAFIVFVMFYIPCFAATITFGREAGGMKFVAYLFIFTTAVAYIFSLLAYYLTQFFYSHLMYFF</sequence>
<dbReference type="InterPro" id="IPR011640">
    <property type="entry name" value="Fe2_transport_prot_B_C"/>
</dbReference>
<dbReference type="GO" id="GO:0046872">
    <property type="term" value="F:metal ion binding"/>
    <property type="evidence" value="ECO:0007669"/>
    <property type="project" value="UniProtKB-KW"/>
</dbReference>
<feature type="binding site" evidence="15">
    <location>
        <position position="22"/>
    </location>
    <ligand>
        <name>Mg(2+)</name>
        <dbReference type="ChEBI" id="CHEBI:18420"/>
        <label>1</label>
    </ligand>
</feature>
<keyword evidence="6 14" id="KW-0547">Nucleotide-binding</keyword>
<evidence type="ECO:0000256" key="13">
    <source>
        <dbReference type="NCBIfam" id="TIGR00437"/>
    </source>
</evidence>
<evidence type="ECO:0000256" key="12">
    <source>
        <dbReference type="ARBA" id="ARBA00031200"/>
    </source>
</evidence>
<feature type="transmembrane region" description="Helical" evidence="16">
    <location>
        <begin position="656"/>
        <end position="677"/>
    </location>
</feature>
<evidence type="ECO:0000256" key="8">
    <source>
        <dbReference type="ARBA" id="ARBA00023004"/>
    </source>
</evidence>
<proteinExistence type="inferred from homology"/>
<dbReference type="Gene3D" id="1.10.287.1770">
    <property type="match status" value="1"/>
</dbReference>
<feature type="transmembrane region" description="Helical" evidence="16">
    <location>
        <begin position="431"/>
        <end position="455"/>
    </location>
</feature>
<dbReference type="Pfam" id="PF07670">
    <property type="entry name" value="Gate"/>
    <property type="match status" value="2"/>
</dbReference>
<keyword evidence="7 16" id="KW-1133">Transmembrane helix</keyword>
<evidence type="ECO:0000259" key="17">
    <source>
        <dbReference type="PROSITE" id="PS51711"/>
    </source>
</evidence>
<keyword evidence="5 16" id="KW-0812">Transmembrane</keyword>
<feature type="transmembrane region" description="Helical" evidence="16">
    <location>
        <begin position="519"/>
        <end position="540"/>
    </location>
</feature>
<feature type="domain" description="FeoB-type G" evidence="17">
    <location>
        <begin position="3"/>
        <end position="165"/>
    </location>
</feature>
<dbReference type="InterPro" id="IPR050860">
    <property type="entry name" value="FeoB_GTPase"/>
</dbReference>
<dbReference type="InterPro" id="IPR005225">
    <property type="entry name" value="Small_GTP-bd"/>
</dbReference>
<feature type="transmembrane region" description="Helical" evidence="16">
    <location>
        <begin position="297"/>
        <end position="321"/>
    </location>
</feature>
<dbReference type="Gene3D" id="3.40.50.300">
    <property type="entry name" value="P-loop containing nucleotide triphosphate hydrolases"/>
    <property type="match status" value="1"/>
</dbReference>
<keyword evidence="10 14" id="KW-0342">GTP-binding</keyword>
<keyword evidence="4 16" id="KW-0410">Iron transport</keyword>
<feature type="binding site" evidence="14">
    <location>
        <begin position="116"/>
        <end position="119"/>
    </location>
    <ligand>
        <name>GTP</name>
        <dbReference type="ChEBI" id="CHEBI:37565"/>
        <label>4</label>
    </ligand>
</feature>
<dbReference type="Pfam" id="PF02421">
    <property type="entry name" value="FeoB_N"/>
    <property type="match status" value="1"/>
</dbReference>
<feature type="binding site" evidence="15">
    <location>
        <position position="21"/>
    </location>
    <ligand>
        <name>Mg(2+)</name>
        <dbReference type="ChEBI" id="CHEBI:18420"/>
        <label>2</label>
    </ligand>
</feature>
<feature type="binding site" evidence="14">
    <location>
        <begin position="56"/>
        <end position="59"/>
    </location>
    <ligand>
        <name>GTP</name>
        <dbReference type="ChEBI" id="CHEBI:37565"/>
        <label>3</label>
    </ligand>
</feature>
<feature type="binding site" evidence="15">
    <location>
        <position position="25"/>
    </location>
    <ligand>
        <name>Mg(2+)</name>
        <dbReference type="ChEBI" id="CHEBI:18420"/>
        <label>2</label>
    </ligand>
</feature>
<evidence type="ECO:0000256" key="1">
    <source>
        <dbReference type="ARBA" id="ARBA00004651"/>
    </source>
</evidence>
<evidence type="ECO:0000256" key="11">
    <source>
        <dbReference type="ARBA" id="ARBA00023136"/>
    </source>
</evidence>
<evidence type="ECO:0000256" key="15">
    <source>
        <dbReference type="PIRSR" id="PIRSR603373-2"/>
    </source>
</evidence>
<feature type="binding site" evidence="14">
    <location>
        <begin position="10"/>
        <end position="17"/>
    </location>
    <ligand>
        <name>GTP</name>
        <dbReference type="ChEBI" id="CHEBI:37565"/>
        <label>1</label>
    </ligand>
</feature>
<keyword evidence="8 16" id="KW-0408">Iron</keyword>
<evidence type="ECO:0000256" key="6">
    <source>
        <dbReference type="ARBA" id="ARBA00022741"/>
    </source>
</evidence>
<dbReference type="Proteomes" id="UP000250166">
    <property type="component" value="Unassembled WGS sequence"/>
</dbReference>
<comment type="function">
    <text evidence="16">Probable transporter of a GTP-driven Fe(2+) uptake system.</text>
</comment>
<evidence type="ECO:0000256" key="7">
    <source>
        <dbReference type="ARBA" id="ARBA00022989"/>
    </source>
</evidence>
<dbReference type="InterPro" id="IPR003373">
    <property type="entry name" value="Fe2_transport_prot-B"/>
</dbReference>
<protein>
    <recommendedName>
        <fullName evidence="12 13">Ferrous iron transport protein B</fullName>
    </recommendedName>
</protein>
<dbReference type="PROSITE" id="PS51711">
    <property type="entry name" value="G_FEOB"/>
    <property type="match status" value="1"/>
</dbReference>
<dbReference type="Pfam" id="PF07664">
    <property type="entry name" value="FeoB_C"/>
    <property type="match status" value="1"/>
</dbReference>
<dbReference type="InterPro" id="IPR041069">
    <property type="entry name" value="FeoB_Cyto"/>
</dbReference>
<keyword evidence="3" id="KW-1003">Cell membrane</keyword>
<feature type="transmembrane region" description="Helical" evidence="16">
    <location>
        <begin position="353"/>
        <end position="377"/>
    </location>
</feature>
<evidence type="ECO:0000256" key="4">
    <source>
        <dbReference type="ARBA" id="ARBA00022496"/>
    </source>
</evidence>
<dbReference type="SUPFAM" id="SSF52540">
    <property type="entry name" value="P-loop containing nucleoside triphosphate hydrolases"/>
    <property type="match status" value="1"/>
</dbReference>
<feature type="transmembrane region" description="Helical" evidence="16">
    <location>
        <begin position="461"/>
        <end position="481"/>
    </location>
</feature>
<dbReference type="InterPro" id="IPR030389">
    <property type="entry name" value="G_FEOB_dom"/>
</dbReference>
<evidence type="ECO:0000256" key="14">
    <source>
        <dbReference type="PIRSR" id="PIRSR603373-1"/>
    </source>
</evidence>
<dbReference type="InterPro" id="IPR027417">
    <property type="entry name" value="P-loop_NTPase"/>
</dbReference>
<comment type="similarity">
    <text evidence="16">Belongs to the TRAFAC class TrmE-Era-EngA-EngB-Septin-like GTPase superfamily. FeoB GTPase (TC 9.A.8) family.</text>
</comment>
<dbReference type="GO" id="GO:0015093">
    <property type="term" value="F:ferrous iron transmembrane transporter activity"/>
    <property type="evidence" value="ECO:0007669"/>
    <property type="project" value="UniProtKB-UniRule"/>
</dbReference>
<dbReference type="GO" id="GO:0005886">
    <property type="term" value="C:plasma membrane"/>
    <property type="evidence" value="ECO:0007669"/>
    <property type="project" value="UniProtKB-SubCell"/>
</dbReference>
<evidence type="ECO:0000256" key="2">
    <source>
        <dbReference type="ARBA" id="ARBA00022448"/>
    </source>
</evidence>
<accession>A0A2X3BD29</accession>
<dbReference type="PANTHER" id="PTHR43185">
    <property type="entry name" value="FERROUS IRON TRANSPORT PROTEIN B"/>
    <property type="match status" value="1"/>
</dbReference>
<dbReference type="EMBL" id="UAWL01000006">
    <property type="protein sequence ID" value="SQB97674.1"/>
    <property type="molecule type" value="Genomic_DNA"/>
</dbReference>
<comment type="subcellular location">
    <subcellularLocation>
        <location evidence="16">Cell inner membrane</location>
        <topology evidence="16">Multi-pass membrane protein</topology>
    </subcellularLocation>
    <subcellularLocation>
        <location evidence="1">Cell membrane</location>
        <topology evidence="1">Multi-pass membrane protein</topology>
    </subcellularLocation>
</comment>
<dbReference type="AlphaFoldDB" id="A0A2X3BD29"/>
<feature type="transmembrane region" description="Helical" evidence="16">
    <location>
        <begin position="609"/>
        <end position="635"/>
    </location>
</feature>
<keyword evidence="11 16" id="KW-0472">Membrane</keyword>
<name>A0A2X3BD29_9HELI</name>
<keyword evidence="15" id="KW-0460">Magnesium</keyword>
<dbReference type="Pfam" id="PF17910">
    <property type="entry name" value="FeoB_Cyto"/>
    <property type="match status" value="1"/>
</dbReference>
<evidence type="ECO:0000256" key="16">
    <source>
        <dbReference type="RuleBase" id="RU362098"/>
    </source>
</evidence>
<feature type="binding site" evidence="15">
    <location>
        <position position="24"/>
    </location>
    <ligand>
        <name>Mg(2+)</name>
        <dbReference type="ChEBI" id="CHEBI:18420"/>
        <label>2</label>
    </ligand>
</feature>
<keyword evidence="9" id="KW-0406">Ion transport</keyword>
<evidence type="ECO:0000256" key="9">
    <source>
        <dbReference type="ARBA" id="ARBA00023065"/>
    </source>
</evidence>
<dbReference type="NCBIfam" id="TIGR00231">
    <property type="entry name" value="small_GTP"/>
    <property type="match status" value="1"/>
</dbReference>
<feature type="transmembrane region" description="Helical" evidence="16">
    <location>
        <begin position="397"/>
        <end position="419"/>
    </location>
</feature>
<keyword evidence="2 16" id="KW-0813">Transport</keyword>
<evidence type="ECO:0000313" key="18">
    <source>
        <dbReference type="EMBL" id="SQB97674.1"/>
    </source>
</evidence>
<gene>
    <name evidence="18" type="primary">feoB</name>
    <name evidence="18" type="ORF">NCTC13102_00313</name>
</gene>
<evidence type="ECO:0000313" key="19">
    <source>
        <dbReference type="Proteomes" id="UP000250166"/>
    </source>
</evidence>
<evidence type="ECO:0000256" key="3">
    <source>
        <dbReference type="ARBA" id="ARBA00022475"/>
    </source>
</evidence>
<evidence type="ECO:0000256" key="10">
    <source>
        <dbReference type="ARBA" id="ARBA00023134"/>
    </source>
</evidence>
<dbReference type="NCBIfam" id="TIGR00437">
    <property type="entry name" value="feoB"/>
    <property type="match status" value="1"/>
</dbReference>
<evidence type="ECO:0000256" key="5">
    <source>
        <dbReference type="ARBA" id="ARBA00022692"/>
    </source>
</evidence>
<dbReference type="CDD" id="cd01879">
    <property type="entry name" value="FeoB"/>
    <property type="match status" value="1"/>
</dbReference>
<dbReference type="PANTHER" id="PTHR43185:SF1">
    <property type="entry name" value="FE(2+) TRANSPORTER FEOB"/>
    <property type="match status" value="1"/>
</dbReference>
<reference evidence="18 19" key="1">
    <citation type="submission" date="2018-06" db="EMBL/GenBank/DDBJ databases">
        <authorList>
            <consortium name="Pathogen Informatics"/>
            <person name="Doyle S."/>
        </authorList>
    </citation>
    <scope>NUCLEOTIDE SEQUENCE [LARGE SCALE GENOMIC DNA]</scope>
    <source>
        <strain evidence="18 19">NCTC13102</strain>
    </source>
</reference>
<keyword evidence="15" id="KW-0479">Metal-binding</keyword>
<dbReference type="InterPro" id="IPR011642">
    <property type="entry name" value="Gate_dom"/>
</dbReference>
<organism evidence="18 19">
    <name type="scientific">Helicobacter fennelliae</name>
    <dbReference type="NCBI Taxonomy" id="215"/>
    <lineage>
        <taxon>Bacteria</taxon>
        <taxon>Pseudomonadati</taxon>
        <taxon>Campylobacterota</taxon>
        <taxon>Epsilonproteobacteria</taxon>
        <taxon>Campylobacterales</taxon>
        <taxon>Helicobacteraceae</taxon>
        <taxon>Helicobacter</taxon>
    </lineage>
</organism>
<feature type="transmembrane region" description="Helical" evidence="16">
    <location>
        <begin position="689"/>
        <end position="710"/>
    </location>
</feature>